<keyword evidence="2" id="KW-0677">Repeat</keyword>
<feature type="domain" description="C2H2-type" evidence="6">
    <location>
        <begin position="97"/>
        <end position="126"/>
    </location>
</feature>
<name>A0A226D617_FOLCA</name>
<dbReference type="PROSITE" id="PS00028">
    <property type="entry name" value="ZINC_FINGER_C2H2_1"/>
    <property type="match status" value="8"/>
</dbReference>
<evidence type="ECO:0000256" key="3">
    <source>
        <dbReference type="ARBA" id="ARBA00022771"/>
    </source>
</evidence>
<sequence length="301" mass="35361">MDPQRGNVLTCSTCFKTFSTKEGLKYHMFTHDVDAKMKCKLCGKISKNPKTLSSHMRMLHTNRDRPSCDICHRVFFASETLRRHVATQHTTLERPRFPCSFPGCGKTYLLKGDVSIHVKIEHSENPTRFPCTLCGKEFKIRKTLETHISTHTTEKAYVCSTCGRSFGQLTVMKCHETIHLEKSTRRIFKCELCPQTFLGRAILQRHVQFVHERQRNHPCTFCDKRFSTSDNMRRHVEARHPSTKEKIHSCDKCKYMSHSKLYLARHARRHNPAIRLECYFCKKQFIRFSELVTHCRRHTLE</sequence>
<dbReference type="PANTHER" id="PTHR24379:SF121">
    <property type="entry name" value="C2H2-TYPE DOMAIN-CONTAINING PROTEIN"/>
    <property type="match status" value="1"/>
</dbReference>
<dbReference type="GO" id="GO:0008270">
    <property type="term" value="F:zinc ion binding"/>
    <property type="evidence" value="ECO:0007669"/>
    <property type="project" value="UniProtKB-KW"/>
</dbReference>
<evidence type="ECO:0000256" key="4">
    <source>
        <dbReference type="ARBA" id="ARBA00022833"/>
    </source>
</evidence>
<evidence type="ECO:0000256" key="2">
    <source>
        <dbReference type="ARBA" id="ARBA00022737"/>
    </source>
</evidence>
<evidence type="ECO:0000259" key="6">
    <source>
        <dbReference type="PROSITE" id="PS50157"/>
    </source>
</evidence>
<dbReference type="STRING" id="158441.A0A226D617"/>
<accession>A0A226D617</accession>
<dbReference type="SMART" id="SM00355">
    <property type="entry name" value="ZnF_C2H2"/>
    <property type="match status" value="10"/>
</dbReference>
<evidence type="ECO:0000256" key="1">
    <source>
        <dbReference type="ARBA" id="ARBA00022723"/>
    </source>
</evidence>
<feature type="domain" description="C2H2-type" evidence="6">
    <location>
        <begin position="37"/>
        <end position="65"/>
    </location>
</feature>
<dbReference type="EMBL" id="LNIX01000034">
    <property type="protein sequence ID" value="OXA40187.1"/>
    <property type="molecule type" value="Genomic_DNA"/>
</dbReference>
<feature type="domain" description="C2H2-type" evidence="6">
    <location>
        <begin position="217"/>
        <end position="245"/>
    </location>
</feature>
<dbReference type="OMA" id="CHETIHL"/>
<evidence type="ECO:0000313" key="7">
    <source>
        <dbReference type="EMBL" id="OXA40187.1"/>
    </source>
</evidence>
<dbReference type="Pfam" id="PF00096">
    <property type="entry name" value="zf-C2H2"/>
    <property type="match status" value="4"/>
</dbReference>
<keyword evidence="8" id="KW-1185">Reference proteome</keyword>
<dbReference type="Proteomes" id="UP000198287">
    <property type="component" value="Unassembled WGS sequence"/>
</dbReference>
<dbReference type="Gene3D" id="3.30.160.60">
    <property type="entry name" value="Classic Zinc Finger"/>
    <property type="match status" value="6"/>
</dbReference>
<feature type="domain" description="C2H2-type" evidence="6">
    <location>
        <begin position="9"/>
        <end position="36"/>
    </location>
</feature>
<dbReference type="OrthoDB" id="40579at2759"/>
<keyword evidence="3 5" id="KW-0863">Zinc-finger</keyword>
<proteinExistence type="predicted"/>
<dbReference type="InterPro" id="IPR013087">
    <property type="entry name" value="Znf_C2H2_type"/>
</dbReference>
<reference evidence="7 8" key="1">
    <citation type="submission" date="2015-12" db="EMBL/GenBank/DDBJ databases">
        <title>The genome of Folsomia candida.</title>
        <authorList>
            <person name="Faddeeva A."/>
            <person name="Derks M.F."/>
            <person name="Anvar Y."/>
            <person name="Smit S."/>
            <person name="Van Straalen N."/>
            <person name="Roelofs D."/>
        </authorList>
    </citation>
    <scope>NUCLEOTIDE SEQUENCE [LARGE SCALE GENOMIC DNA]</scope>
    <source>
        <strain evidence="7 8">VU population</strain>
        <tissue evidence="7">Whole body</tissue>
    </source>
</reference>
<dbReference type="Pfam" id="PF13894">
    <property type="entry name" value="zf-C2H2_4"/>
    <property type="match status" value="1"/>
</dbReference>
<keyword evidence="1" id="KW-0479">Metal-binding</keyword>
<gene>
    <name evidence="7" type="ORF">Fcan01_25000</name>
</gene>
<dbReference type="PANTHER" id="PTHR24379">
    <property type="entry name" value="KRAB AND ZINC FINGER DOMAIN-CONTAINING"/>
    <property type="match status" value="1"/>
</dbReference>
<feature type="domain" description="C2H2-type" evidence="6">
    <location>
        <begin position="276"/>
        <end position="301"/>
    </location>
</feature>
<dbReference type="SUPFAM" id="SSF57667">
    <property type="entry name" value="beta-beta-alpha zinc fingers"/>
    <property type="match status" value="5"/>
</dbReference>
<dbReference type="AlphaFoldDB" id="A0A226D617"/>
<organism evidence="7 8">
    <name type="scientific">Folsomia candida</name>
    <name type="common">Springtail</name>
    <dbReference type="NCBI Taxonomy" id="158441"/>
    <lineage>
        <taxon>Eukaryota</taxon>
        <taxon>Metazoa</taxon>
        <taxon>Ecdysozoa</taxon>
        <taxon>Arthropoda</taxon>
        <taxon>Hexapoda</taxon>
        <taxon>Collembola</taxon>
        <taxon>Entomobryomorpha</taxon>
        <taxon>Isotomoidea</taxon>
        <taxon>Isotomidae</taxon>
        <taxon>Proisotominae</taxon>
        <taxon>Folsomia</taxon>
    </lineage>
</organism>
<feature type="domain" description="C2H2-type" evidence="6">
    <location>
        <begin position="129"/>
        <end position="156"/>
    </location>
</feature>
<protein>
    <submittedName>
        <fullName evidence="7">Zinc finger protein 26</fullName>
    </submittedName>
</protein>
<dbReference type="InterPro" id="IPR036236">
    <property type="entry name" value="Znf_C2H2_sf"/>
</dbReference>
<keyword evidence="4" id="KW-0862">Zinc</keyword>
<evidence type="ECO:0000256" key="5">
    <source>
        <dbReference type="PROSITE-ProRule" id="PRU00042"/>
    </source>
</evidence>
<evidence type="ECO:0000313" key="8">
    <source>
        <dbReference type="Proteomes" id="UP000198287"/>
    </source>
</evidence>
<feature type="domain" description="C2H2-type" evidence="6">
    <location>
        <begin position="188"/>
        <end position="216"/>
    </location>
</feature>
<feature type="domain" description="C2H2-type" evidence="6">
    <location>
        <begin position="66"/>
        <end position="94"/>
    </location>
</feature>
<feature type="domain" description="C2H2-type" evidence="6">
    <location>
        <begin position="157"/>
        <end position="184"/>
    </location>
</feature>
<dbReference type="PROSITE" id="PS50157">
    <property type="entry name" value="ZINC_FINGER_C2H2_2"/>
    <property type="match status" value="9"/>
</dbReference>
<comment type="caution">
    <text evidence="7">The sequence shown here is derived from an EMBL/GenBank/DDBJ whole genome shotgun (WGS) entry which is preliminary data.</text>
</comment>